<dbReference type="Proteomes" id="UP000615613">
    <property type="component" value="Chromosome"/>
</dbReference>
<organism evidence="1">
    <name type="scientific">Pseudomonas tritici</name>
    <dbReference type="NCBI Taxonomy" id="2745518"/>
    <lineage>
        <taxon>Bacteria</taxon>
        <taxon>Pseudomonadati</taxon>
        <taxon>Pseudomonadota</taxon>
        <taxon>Gammaproteobacteria</taxon>
        <taxon>Pseudomonadales</taxon>
        <taxon>Pseudomonadaceae</taxon>
        <taxon>Pseudomonas</taxon>
    </lineage>
</organism>
<sequence length="100" mass="10772">MKRINLKDFAKDRGQPEAASLLGMTQGALSKAIRIGRDVLVIEQGDGTFTAIEIRSFPSCIARNSRLGNAPMLSETIRLSLISEESDNPSVHTSSNAEVA</sequence>
<dbReference type="EMBL" id="CP077084">
    <property type="protein sequence ID" value="QXH86709.1"/>
    <property type="molecule type" value="Genomic_DNA"/>
</dbReference>
<dbReference type="InterPro" id="IPR000655">
    <property type="entry name" value="Cro-like"/>
</dbReference>
<dbReference type="Gene3D" id="3.30.240.10">
    <property type="entry name" value="CRO Repressor"/>
    <property type="match status" value="1"/>
</dbReference>
<keyword evidence="3" id="KW-1185">Reference proteome</keyword>
<proteinExistence type="predicted"/>
<reference evidence="2" key="2">
    <citation type="submission" date="2021-06" db="EMBL/GenBank/DDBJ databases">
        <title>Updating the genus Pseudomonas: Description of 43 new species and partition of the Pseudomonas putida group.</title>
        <authorList>
            <person name="Girard L."/>
            <person name="Lood C."/>
            <person name="Vandamme P."/>
            <person name="Rokni-Zadeh H."/>
            <person name="van Noort V."/>
            <person name="Hofte M."/>
            <person name="Lavigne R."/>
            <person name="De Mot R."/>
        </authorList>
    </citation>
    <scope>NUCLEOTIDE SEQUENCE</scope>
    <source>
        <strain evidence="2">SWRI145</strain>
    </source>
</reference>
<reference evidence="1" key="1">
    <citation type="journal article" date="2020" name="Microorganisms">
        <title>Reliable Identification of Environmental Pseudomonas Isolates Using the rpoD Gene.</title>
        <authorList>
            <consortium name="The Broad Institute Genome Sequencing Platform"/>
            <person name="Girard L."/>
            <person name="Lood C."/>
            <person name="Rokni-Zadeh H."/>
            <person name="van Noort V."/>
            <person name="Lavigne R."/>
            <person name="De Mot R."/>
        </authorList>
    </citation>
    <scope>NUCLEOTIDE SEQUENCE [LARGE SCALE GENOMIC DNA]</scope>
    <source>
        <strain evidence="1">SWRI145</strain>
    </source>
</reference>
<dbReference type="InterPro" id="IPR010982">
    <property type="entry name" value="Lambda_DNA-bd_dom_sf"/>
</dbReference>
<accession>A0A8H9YPA4</accession>
<dbReference type="GO" id="GO:0006355">
    <property type="term" value="P:regulation of DNA-templated transcription"/>
    <property type="evidence" value="ECO:0007669"/>
    <property type="project" value="InterPro"/>
</dbReference>
<protein>
    <submittedName>
        <fullName evidence="2">Cro/Cl family transcriptional regulator</fullName>
    </submittedName>
</protein>
<dbReference type="KEGG" id="ptrt:HU722_0025465"/>
<dbReference type="EMBL" id="JABWQF010000006">
    <property type="protein sequence ID" value="MBC3292221.1"/>
    <property type="molecule type" value="Genomic_DNA"/>
</dbReference>
<evidence type="ECO:0000313" key="1">
    <source>
        <dbReference type="EMBL" id="MBC3292221.1"/>
    </source>
</evidence>
<name>A0A8H9YPA4_9PSED</name>
<gene>
    <name evidence="2" type="ORF">HU722_0025465</name>
    <name evidence="1" type="ORF">HU722_11895</name>
</gene>
<dbReference type="SUPFAM" id="SSF47413">
    <property type="entry name" value="lambda repressor-like DNA-binding domains"/>
    <property type="match status" value="1"/>
</dbReference>
<evidence type="ECO:0000313" key="3">
    <source>
        <dbReference type="Proteomes" id="UP000615613"/>
    </source>
</evidence>
<dbReference type="GO" id="GO:0003677">
    <property type="term" value="F:DNA binding"/>
    <property type="evidence" value="ECO:0007669"/>
    <property type="project" value="InterPro"/>
</dbReference>
<dbReference type="AlphaFoldDB" id="A0A8H9YPA4"/>
<evidence type="ECO:0000313" key="2">
    <source>
        <dbReference type="EMBL" id="QXH86709.1"/>
    </source>
</evidence>
<dbReference type="InterPro" id="IPR038202">
    <property type="entry name" value="Cro_sf"/>
</dbReference>
<dbReference type="Pfam" id="PF09048">
    <property type="entry name" value="Cro"/>
    <property type="match status" value="1"/>
</dbReference>